<accession>A0A6J5ZJI4</accession>
<feature type="domain" description="GST C-terminal" evidence="2">
    <location>
        <begin position="88"/>
        <end position="215"/>
    </location>
</feature>
<reference evidence="3" key="1">
    <citation type="submission" date="2020-05" db="EMBL/GenBank/DDBJ databases">
        <authorList>
            <person name="Chiriac C."/>
            <person name="Salcher M."/>
            <person name="Ghai R."/>
            <person name="Kavagutti S V."/>
        </authorList>
    </citation>
    <scope>NUCLEOTIDE SEQUENCE</scope>
</reference>
<dbReference type="Gene3D" id="3.40.30.10">
    <property type="entry name" value="Glutaredoxin"/>
    <property type="match status" value="1"/>
</dbReference>
<gene>
    <name evidence="3" type="ORF">UFOPK3522_00737</name>
</gene>
<name>A0A6J5ZJI4_9ZZZZ</name>
<dbReference type="InterPro" id="IPR040079">
    <property type="entry name" value="Glutathione_S-Trfase"/>
</dbReference>
<dbReference type="InterPro" id="IPR004045">
    <property type="entry name" value="Glutathione_S-Trfase_N"/>
</dbReference>
<dbReference type="SFLD" id="SFLDG01150">
    <property type="entry name" value="Main.1:_Beta-like"/>
    <property type="match status" value="1"/>
</dbReference>
<feature type="domain" description="GST N-terminal" evidence="1">
    <location>
        <begin position="1"/>
        <end position="82"/>
    </location>
</feature>
<dbReference type="InterPro" id="IPR036282">
    <property type="entry name" value="Glutathione-S-Trfase_C_sf"/>
</dbReference>
<sequence>MITLYSMPGSSATAPRIALDEAGADYTLLEVERDDAGNNTAPPGYDALNPMGKVPTLVDGDLVMTEAAACCLYIAEKYPEAALMPATGSDDWAKTLRWLTLLTNTAQASFLRWYYPEQSTTDAAGLAAVQEASVTELARVADVLAAQIDDGPFLIGAQFTVADGFLAMLTGWAQDLDAGSRWSDDATLAAHYNAVAARGAAGAALVAEGFPATFSA</sequence>
<protein>
    <submittedName>
        <fullName evidence="3">Unannotated protein</fullName>
    </submittedName>
</protein>
<organism evidence="3">
    <name type="scientific">freshwater metagenome</name>
    <dbReference type="NCBI Taxonomy" id="449393"/>
    <lineage>
        <taxon>unclassified sequences</taxon>
        <taxon>metagenomes</taxon>
        <taxon>ecological metagenomes</taxon>
    </lineage>
</organism>
<proteinExistence type="predicted"/>
<dbReference type="PROSITE" id="PS50405">
    <property type="entry name" value="GST_CTER"/>
    <property type="match status" value="1"/>
</dbReference>
<dbReference type="Pfam" id="PF02798">
    <property type="entry name" value="GST_N"/>
    <property type="match status" value="1"/>
</dbReference>
<dbReference type="Pfam" id="PF13410">
    <property type="entry name" value="GST_C_2"/>
    <property type="match status" value="1"/>
</dbReference>
<dbReference type="SFLD" id="SFLDG00358">
    <property type="entry name" value="Main_(cytGST)"/>
    <property type="match status" value="1"/>
</dbReference>
<dbReference type="PROSITE" id="PS50404">
    <property type="entry name" value="GST_NTER"/>
    <property type="match status" value="1"/>
</dbReference>
<dbReference type="PANTHER" id="PTHR44051">
    <property type="entry name" value="GLUTATHIONE S-TRANSFERASE-RELATED"/>
    <property type="match status" value="1"/>
</dbReference>
<dbReference type="InterPro" id="IPR036249">
    <property type="entry name" value="Thioredoxin-like_sf"/>
</dbReference>
<dbReference type="AlphaFoldDB" id="A0A6J5ZJI4"/>
<dbReference type="SFLD" id="SFLDS00019">
    <property type="entry name" value="Glutathione_Transferase_(cytos"/>
    <property type="match status" value="1"/>
</dbReference>
<dbReference type="SUPFAM" id="SSF47616">
    <property type="entry name" value="GST C-terminal domain-like"/>
    <property type="match status" value="1"/>
</dbReference>
<dbReference type="EMBL" id="CAESAO010000050">
    <property type="protein sequence ID" value="CAB4342615.1"/>
    <property type="molecule type" value="Genomic_DNA"/>
</dbReference>
<evidence type="ECO:0000259" key="1">
    <source>
        <dbReference type="PROSITE" id="PS50404"/>
    </source>
</evidence>
<evidence type="ECO:0000313" key="3">
    <source>
        <dbReference type="EMBL" id="CAB4342615.1"/>
    </source>
</evidence>
<dbReference type="SUPFAM" id="SSF52833">
    <property type="entry name" value="Thioredoxin-like"/>
    <property type="match status" value="1"/>
</dbReference>
<dbReference type="PANTHER" id="PTHR44051:SF8">
    <property type="entry name" value="GLUTATHIONE S-TRANSFERASE GSTA"/>
    <property type="match status" value="1"/>
</dbReference>
<dbReference type="CDD" id="cd03046">
    <property type="entry name" value="GST_N_GTT1_like"/>
    <property type="match status" value="1"/>
</dbReference>
<evidence type="ECO:0000259" key="2">
    <source>
        <dbReference type="PROSITE" id="PS50405"/>
    </source>
</evidence>
<dbReference type="InterPro" id="IPR010987">
    <property type="entry name" value="Glutathione-S-Trfase_C-like"/>
</dbReference>
<dbReference type="Gene3D" id="1.20.1050.10">
    <property type="match status" value="1"/>
</dbReference>